<accession>J9GEN3</accession>
<comment type="caution">
    <text evidence="1">The sequence shown here is derived from an EMBL/GenBank/DDBJ whole genome shotgun (WGS) entry which is preliminary data.</text>
</comment>
<protein>
    <submittedName>
        <fullName evidence="1">Uncharacterized protein</fullName>
    </submittedName>
</protein>
<name>J9GEN3_9ZZZZ</name>
<dbReference type="AlphaFoldDB" id="J9GEN3"/>
<gene>
    <name evidence="1" type="ORF">EVA_11654</name>
</gene>
<proteinExistence type="predicted"/>
<organism evidence="1">
    <name type="scientific">gut metagenome</name>
    <dbReference type="NCBI Taxonomy" id="749906"/>
    <lineage>
        <taxon>unclassified sequences</taxon>
        <taxon>metagenomes</taxon>
        <taxon>organismal metagenomes</taxon>
    </lineage>
</organism>
<sequence length="52" mass="5804">MVLTVMFMTQLVSVVKRSTTCLNSACLVRTSWHLMQRSSQKLLSFLAASLGK</sequence>
<reference evidence="1" key="1">
    <citation type="journal article" date="2012" name="PLoS ONE">
        <title>Gene sets for utilization of primary and secondary nutrition supplies in the distal gut of endangered iberian lynx.</title>
        <authorList>
            <person name="Alcaide M."/>
            <person name="Messina E."/>
            <person name="Richter M."/>
            <person name="Bargiela R."/>
            <person name="Peplies J."/>
            <person name="Huws S.A."/>
            <person name="Newbold C.J."/>
            <person name="Golyshin P.N."/>
            <person name="Simon M.A."/>
            <person name="Lopez G."/>
            <person name="Yakimov M.M."/>
            <person name="Ferrer M."/>
        </authorList>
    </citation>
    <scope>NUCLEOTIDE SEQUENCE</scope>
</reference>
<dbReference type="EMBL" id="AMCI01003463">
    <property type="protein sequence ID" value="EJX00238.1"/>
    <property type="molecule type" value="Genomic_DNA"/>
</dbReference>
<evidence type="ECO:0000313" key="1">
    <source>
        <dbReference type="EMBL" id="EJX00238.1"/>
    </source>
</evidence>